<evidence type="ECO:0000313" key="1">
    <source>
        <dbReference type="EMBL" id="OYX01860.1"/>
    </source>
</evidence>
<organism evidence="1 2">
    <name type="scientific">Caulobacter vibrioides</name>
    <name type="common">Caulobacter crescentus</name>
    <dbReference type="NCBI Taxonomy" id="155892"/>
    <lineage>
        <taxon>Bacteria</taxon>
        <taxon>Pseudomonadati</taxon>
        <taxon>Pseudomonadota</taxon>
        <taxon>Alphaproteobacteria</taxon>
        <taxon>Caulobacterales</taxon>
        <taxon>Caulobacteraceae</taxon>
        <taxon>Caulobacter</taxon>
    </lineage>
</organism>
<accession>A0A258D1S8</accession>
<sequence>MTNLTETWVFADGNMTAGGDAAEIDRLLAAELEQIGTTDGGWRRLFRHRADGSLWQLDYPQSELHGGGPRRLVRLDNADCTTWQ</sequence>
<dbReference type="Pfam" id="PF15590">
    <property type="entry name" value="Imm27"/>
    <property type="match status" value="1"/>
</dbReference>
<dbReference type="InterPro" id="IPR028960">
    <property type="entry name" value="Imm27"/>
</dbReference>
<name>A0A258D1S8_CAUVI</name>
<dbReference type="AlphaFoldDB" id="A0A258D1S8"/>
<evidence type="ECO:0000313" key="2">
    <source>
        <dbReference type="Proteomes" id="UP000215616"/>
    </source>
</evidence>
<comment type="caution">
    <text evidence="1">The sequence shown here is derived from an EMBL/GenBank/DDBJ whole genome shotgun (WGS) entry which is preliminary data.</text>
</comment>
<proteinExistence type="predicted"/>
<dbReference type="Proteomes" id="UP000215616">
    <property type="component" value="Unassembled WGS sequence"/>
</dbReference>
<gene>
    <name evidence="1" type="ORF">B7Z12_13210</name>
</gene>
<reference evidence="1 2" key="1">
    <citation type="submission" date="2017-03" db="EMBL/GenBank/DDBJ databases">
        <title>Lifting the veil on microbial sulfur biogeochemistry in mining wastewaters.</title>
        <authorList>
            <person name="Kantor R.S."/>
            <person name="Colenbrander Nelson T."/>
            <person name="Marshall S."/>
            <person name="Bennett D."/>
            <person name="Apte S."/>
            <person name="Camacho D."/>
            <person name="Thomas B.C."/>
            <person name="Warren L.A."/>
            <person name="Banfield J.F."/>
        </authorList>
    </citation>
    <scope>NUCLEOTIDE SEQUENCE [LARGE SCALE GENOMIC DNA]</scope>
    <source>
        <strain evidence="1">32-67-7</strain>
    </source>
</reference>
<protein>
    <submittedName>
        <fullName evidence="1">Uncharacterized protein</fullName>
    </submittedName>
</protein>
<dbReference type="EMBL" id="NCDQ01000218">
    <property type="protein sequence ID" value="OYX01860.1"/>
    <property type="molecule type" value="Genomic_DNA"/>
</dbReference>